<proteinExistence type="predicted"/>
<evidence type="ECO:0000256" key="1">
    <source>
        <dbReference type="SAM" id="Phobius"/>
    </source>
</evidence>
<name>X6N988_RETFI</name>
<feature type="transmembrane region" description="Helical" evidence="1">
    <location>
        <begin position="120"/>
        <end position="145"/>
    </location>
</feature>
<sequence length="411" mass="49122">MIPRILRDVDIYTYGKSLYYFIVHQLTVKDRDSLWNYLNYLASCLPNVVAVRLLEENRAQLAKLKMERLDELCQTMIQASEFPAAMSLYLAAFMQQCAHNDLSREEQFEDISNKYIEVSYLMYNITMVRILLSTFTSNIFIYLFVKIAQELLQQIESDHLLAIMVEIPCGIDDMSIFDIALRFKLTNFLDFHRFPPLMLQMWYRFEYLDPQTNFIQIDRSNFKTLRTLAFSPKYFYFSPVGQYLIQAFLYLFYVLYVSWIAYLQIYPYEPVPPQEWLLWLLNLGYVSFEVVQLMLEGRDYFNGLLNFWDIGICVVWIILAFIRFSVRIYHTQRTSHRSSLYERNSSNTTTYMFFFGVECVLLWTRVTSFFQRNPSTGALLTMIFKMFKDILVRTFFPLPPFFFTKKKKNLL</sequence>
<organism evidence="2 3">
    <name type="scientific">Reticulomyxa filosa</name>
    <dbReference type="NCBI Taxonomy" id="46433"/>
    <lineage>
        <taxon>Eukaryota</taxon>
        <taxon>Sar</taxon>
        <taxon>Rhizaria</taxon>
        <taxon>Retaria</taxon>
        <taxon>Foraminifera</taxon>
        <taxon>Monothalamids</taxon>
        <taxon>Reticulomyxidae</taxon>
        <taxon>Reticulomyxa</taxon>
    </lineage>
</organism>
<keyword evidence="1" id="KW-0812">Transmembrane</keyword>
<gene>
    <name evidence="2" type="ORF">RFI_14882</name>
</gene>
<dbReference type="EMBL" id="ASPP01010834">
    <property type="protein sequence ID" value="ETO22319.1"/>
    <property type="molecule type" value="Genomic_DNA"/>
</dbReference>
<comment type="caution">
    <text evidence="2">The sequence shown here is derived from an EMBL/GenBank/DDBJ whole genome shotgun (WGS) entry which is preliminary data.</text>
</comment>
<accession>X6N988</accession>
<reference evidence="2 3" key="1">
    <citation type="journal article" date="2013" name="Curr. Biol.">
        <title>The Genome of the Foraminiferan Reticulomyxa filosa.</title>
        <authorList>
            <person name="Glockner G."/>
            <person name="Hulsmann N."/>
            <person name="Schleicher M."/>
            <person name="Noegel A.A."/>
            <person name="Eichinger L."/>
            <person name="Gallinger C."/>
            <person name="Pawlowski J."/>
            <person name="Sierra R."/>
            <person name="Euteneuer U."/>
            <person name="Pillet L."/>
            <person name="Moustafa A."/>
            <person name="Platzer M."/>
            <person name="Groth M."/>
            <person name="Szafranski K."/>
            <person name="Schliwa M."/>
        </authorList>
    </citation>
    <scope>NUCLEOTIDE SEQUENCE [LARGE SCALE GENOMIC DNA]</scope>
</reference>
<feature type="transmembrane region" description="Helical" evidence="1">
    <location>
        <begin position="276"/>
        <end position="295"/>
    </location>
</feature>
<keyword evidence="1" id="KW-1133">Transmembrane helix</keyword>
<keyword evidence="3" id="KW-1185">Reference proteome</keyword>
<protein>
    <submittedName>
        <fullName evidence="2">Potassium ion channel Yvc1</fullName>
    </submittedName>
</protein>
<keyword evidence="1" id="KW-0472">Membrane</keyword>
<feature type="transmembrane region" description="Helical" evidence="1">
    <location>
        <begin position="243"/>
        <end position="264"/>
    </location>
</feature>
<evidence type="ECO:0000313" key="3">
    <source>
        <dbReference type="Proteomes" id="UP000023152"/>
    </source>
</evidence>
<dbReference type="Proteomes" id="UP000023152">
    <property type="component" value="Unassembled WGS sequence"/>
</dbReference>
<feature type="transmembrane region" description="Helical" evidence="1">
    <location>
        <begin position="307"/>
        <end position="329"/>
    </location>
</feature>
<evidence type="ECO:0000313" key="2">
    <source>
        <dbReference type="EMBL" id="ETO22319.1"/>
    </source>
</evidence>
<dbReference type="AlphaFoldDB" id="X6N988"/>